<feature type="region of interest" description="Disordered" evidence="1">
    <location>
        <begin position="1"/>
        <end position="22"/>
    </location>
</feature>
<name>A0A484P347_9ZZZZ</name>
<accession>A0A484P347</accession>
<feature type="compositionally biased region" description="Polar residues" evidence="1">
    <location>
        <begin position="9"/>
        <end position="20"/>
    </location>
</feature>
<gene>
    <name evidence="2" type="ORF">ANDO1_4160</name>
    <name evidence="3" type="ORF">ANDO2_4066</name>
</gene>
<dbReference type="EMBL" id="CAADHZ010000005">
    <property type="protein sequence ID" value="VFR20328.1"/>
    <property type="molecule type" value="Genomic_DNA"/>
</dbReference>
<reference evidence="2" key="1">
    <citation type="submission" date="2019-03" db="EMBL/GenBank/DDBJ databases">
        <authorList>
            <person name="Danneels B."/>
        </authorList>
    </citation>
    <scope>NUCLEOTIDE SEQUENCE</scope>
</reference>
<dbReference type="AlphaFoldDB" id="A0A484P347"/>
<evidence type="ECO:0000256" key="1">
    <source>
        <dbReference type="SAM" id="MobiDB-lite"/>
    </source>
</evidence>
<sequence length="85" mass="8487">MGLPVALSASGNASSTTRSGISEGVIEIRDEAGQQALTGKSAAETIASLNRDTTDTLGGAGQGVGGDECFGVVQMQNFLGLSKNN</sequence>
<proteinExistence type="predicted"/>
<organism evidence="2">
    <name type="scientific">plant metagenome</name>
    <dbReference type="NCBI Taxonomy" id="1297885"/>
    <lineage>
        <taxon>unclassified sequences</taxon>
        <taxon>metagenomes</taxon>
        <taxon>organismal metagenomes</taxon>
    </lineage>
</organism>
<protein>
    <submittedName>
        <fullName evidence="2">Large exoprotein involved in heme utilization or adhesion of ShlA/HecA/FhaA family</fullName>
    </submittedName>
</protein>
<evidence type="ECO:0000313" key="3">
    <source>
        <dbReference type="EMBL" id="VFR25719.1"/>
    </source>
</evidence>
<evidence type="ECO:0000313" key="2">
    <source>
        <dbReference type="EMBL" id="VFR20328.1"/>
    </source>
</evidence>
<dbReference type="EMBL" id="CAADIB010000005">
    <property type="protein sequence ID" value="VFR25719.1"/>
    <property type="molecule type" value="Genomic_DNA"/>
</dbReference>